<proteinExistence type="predicted"/>
<sequence length="197" mass="21400">MLRPTTTRSPHAPPNLNYTDEERAEDHNAIPHAKRLAAACASSNARADPASDAVQVVVNEAVEPEPDISGIIATSYSTSLRERQPSFLNFFPVPFTGTRPLQGAAETADGAHALTTLCPQSQRTPASSQSPQRSEQALSSYTAELEARIAKRLAKLVEQLPQSLCYARSQFASLHVHISPPPIIHGMYLHILQATRD</sequence>
<gene>
    <name evidence="1" type="ORF">FA95DRAFT_1607592</name>
</gene>
<protein>
    <submittedName>
        <fullName evidence="1">Uncharacterized protein</fullName>
    </submittedName>
</protein>
<dbReference type="Proteomes" id="UP000814033">
    <property type="component" value="Unassembled WGS sequence"/>
</dbReference>
<keyword evidence="2" id="KW-1185">Reference proteome</keyword>
<reference evidence="1" key="1">
    <citation type="submission" date="2021-02" db="EMBL/GenBank/DDBJ databases">
        <authorList>
            <consortium name="DOE Joint Genome Institute"/>
            <person name="Ahrendt S."/>
            <person name="Looney B.P."/>
            <person name="Miyauchi S."/>
            <person name="Morin E."/>
            <person name="Drula E."/>
            <person name="Courty P.E."/>
            <person name="Chicoki N."/>
            <person name="Fauchery L."/>
            <person name="Kohler A."/>
            <person name="Kuo A."/>
            <person name="Labutti K."/>
            <person name="Pangilinan J."/>
            <person name="Lipzen A."/>
            <person name="Riley R."/>
            <person name="Andreopoulos W."/>
            <person name="He G."/>
            <person name="Johnson J."/>
            <person name="Barry K.W."/>
            <person name="Grigoriev I.V."/>
            <person name="Nagy L."/>
            <person name="Hibbett D."/>
            <person name="Henrissat B."/>
            <person name="Matheny P.B."/>
            <person name="Labbe J."/>
            <person name="Martin F."/>
        </authorList>
    </citation>
    <scope>NUCLEOTIDE SEQUENCE</scope>
    <source>
        <strain evidence="1">FP105234-sp</strain>
    </source>
</reference>
<organism evidence="1 2">
    <name type="scientific">Auriscalpium vulgare</name>
    <dbReference type="NCBI Taxonomy" id="40419"/>
    <lineage>
        <taxon>Eukaryota</taxon>
        <taxon>Fungi</taxon>
        <taxon>Dikarya</taxon>
        <taxon>Basidiomycota</taxon>
        <taxon>Agaricomycotina</taxon>
        <taxon>Agaricomycetes</taxon>
        <taxon>Russulales</taxon>
        <taxon>Auriscalpiaceae</taxon>
        <taxon>Auriscalpium</taxon>
    </lineage>
</organism>
<comment type="caution">
    <text evidence="1">The sequence shown here is derived from an EMBL/GenBank/DDBJ whole genome shotgun (WGS) entry which is preliminary data.</text>
</comment>
<evidence type="ECO:0000313" key="2">
    <source>
        <dbReference type="Proteomes" id="UP000814033"/>
    </source>
</evidence>
<reference evidence="1" key="2">
    <citation type="journal article" date="2022" name="New Phytol.">
        <title>Evolutionary transition to the ectomycorrhizal habit in the genomes of a hyperdiverse lineage of mushroom-forming fungi.</title>
        <authorList>
            <person name="Looney B."/>
            <person name="Miyauchi S."/>
            <person name="Morin E."/>
            <person name="Drula E."/>
            <person name="Courty P.E."/>
            <person name="Kohler A."/>
            <person name="Kuo A."/>
            <person name="LaButti K."/>
            <person name="Pangilinan J."/>
            <person name="Lipzen A."/>
            <person name="Riley R."/>
            <person name="Andreopoulos W."/>
            <person name="He G."/>
            <person name="Johnson J."/>
            <person name="Nolan M."/>
            <person name="Tritt A."/>
            <person name="Barry K.W."/>
            <person name="Grigoriev I.V."/>
            <person name="Nagy L.G."/>
            <person name="Hibbett D."/>
            <person name="Henrissat B."/>
            <person name="Matheny P.B."/>
            <person name="Labbe J."/>
            <person name="Martin F.M."/>
        </authorList>
    </citation>
    <scope>NUCLEOTIDE SEQUENCE</scope>
    <source>
        <strain evidence="1">FP105234-sp</strain>
    </source>
</reference>
<dbReference type="EMBL" id="MU275948">
    <property type="protein sequence ID" value="KAI0045552.1"/>
    <property type="molecule type" value="Genomic_DNA"/>
</dbReference>
<accession>A0ACB8RNR4</accession>
<evidence type="ECO:0000313" key="1">
    <source>
        <dbReference type="EMBL" id="KAI0045552.1"/>
    </source>
</evidence>
<name>A0ACB8RNR4_9AGAM</name>